<accession>A0A3T0E898</accession>
<dbReference type="GO" id="GO:0008831">
    <property type="term" value="F:dTDP-4-dehydrorhamnose reductase activity"/>
    <property type="evidence" value="ECO:0007669"/>
    <property type="project" value="UniProtKB-EC"/>
</dbReference>
<evidence type="ECO:0000256" key="2">
    <source>
        <dbReference type="ARBA" id="ARBA00010944"/>
    </source>
</evidence>
<keyword evidence="6" id="KW-0521">NADP</keyword>
<comment type="similarity">
    <text evidence="2 6">Belongs to the dTDP-4-dehydrorhamnose reductase family.</text>
</comment>
<proteinExistence type="inferred from homology"/>
<comment type="pathway">
    <text evidence="1 6">Carbohydrate biosynthesis; dTDP-L-rhamnose biosynthesis.</text>
</comment>
<evidence type="ECO:0000256" key="1">
    <source>
        <dbReference type="ARBA" id="ARBA00004781"/>
    </source>
</evidence>
<dbReference type="SUPFAM" id="SSF51735">
    <property type="entry name" value="NAD(P)-binding Rossmann-fold domains"/>
    <property type="match status" value="1"/>
</dbReference>
<reference evidence="8 9" key="1">
    <citation type="submission" date="2016-12" db="EMBL/GenBank/DDBJ databases">
        <title>The genome of dimorphic prosthecate Glycocaulis alkaliphilus 6b-8t, isolated from crude oil dictates its adaptability in petroleum environments.</title>
        <authorList>
            <person name="Wu X.-L."/>
            <person name="Geng S."/>
        </authorList>
    </citation>
    <scope>NUCLEOTIDE SEQUENCE [LARGE SCALE GENOMIC DNA]</scope>
    <source>
        <strain evidence="8 9">6B-8</strain>
    </source>
</reference>
<dbReference type="UniPathway" id="UPA00124"/>
<dbReference type="EC" id="1.1.1.133" evidence="3 6"/>
<evidence type="ECO:0000256" key="5">
    <source>
        <dbReference type="ARBA" id="ARBA00048200"/>
    </source>
</evidence>
<dbReference type="GO" id="GO:0019305">
    <property type="term" value="P:dTDP-rhamnose biosynthetic process"/>
    <property type="evidence" value="ECO:0007669"/>
    <property type="project" value="UniProtKB-UniPathway"/>
</dbReference>
<dbReference type="Gene3D" id="3.40.50.720">
    <property type="entry name" value="NAD(P)-binding Rossmann-like Domain"/>
    <property type="match status" value="1"/>
</dbReference>
<evidence type="ECO:0000256" key="6">
    <source>
        <dbReference type="RuleBase" id="RU364082"/>
    </source>
</evidence>
<dbReference type="NCBIfam" id="TIGR01214">
    <property type="entry name" value="rmlD"/>
    <property type="match status" value="1"/>
</dbReference>
<dbReference type="Pfam" id="PF04321">
    <property type="entry name" value="RmlD_sub_bind"/>
    <property type="match status" value="1"/>
</dbReference>
<dbReference type="Proteomes" id="UP000286954">
    <property type="component" value="Chromosome"/>
</dbReference>
<dbReference type="AlphaFoldDB" id="A0A3T0E898"/>
<dbReference type="InterPro" id="IPR036291">
    <property type="entry name" value="NAD(P)-bd_dom_sf"/>
</dbReference>
<comment type="cofactor">
    <cofactor evidence="6">
        <name>Mg(2+)</name>
        <dbReference type="ChEBI" id="CHEBI:18420"/>
    </cofactor>
    <text evidence="6">Binds 1 Mg(2+) ion per monomer.</text>
</comment>
<feature type="domain" description="RmlD-like substrate binding" evidence="7">
    <location>
        <begin position="10"/>
        <end position="297"/>
    </location>
</feature>
<comment type="catalytic activity">
    <reaction evidence="5 6">
        <text>dTDP-beta-L-rhamnose + NADP(+) = dTDP-4-dehydro-beta-L-rhamnose + NADPH + H(+)</text>
        <dbReference type="Rhea" id="RHEA:21796"/>
        <dbReference type="ChEBI" id="CHEBI:15378"/>
        <dbReference type="ChEBI" id="CHEBI:57510"/>
        <dbReference type="ChEBI" id="CHEBI:57783"/>
        <dbReference type="ChEBI" id="CHEBI:58349"/>
        <dbReference type="ChEBI" id="CHEBI:62830"/>
        <dbReference type="EC" id="1.1.1.133"/>
    </reaction>
</comment>
<organism evidence="8 9">
    <name type="scientific">Glycocaulis alkaliphilus</name>
    <dbReference type="NCBI Taxonomy" id="1434191"/>
    <lineage>
        <taxon>Bacteria</taxon>
        <taxon>Pseudomonadati</taxon>
        <taxon>Pseudomonadota</taxon>
        <taxon>Alphaproteobacteria</taxon>
        <taxon>Maricaulales</taxon>
        <taxon>Maricaulaceae</taxon>
        <taxon>Glycocaulis</taxon>
    </lineage>
</organism>
<dbReference type="KEGG" id="gak:X907_0930"/>
<evidence type="ECO:0000256" key="4">
    <source>
        <dbReference type="ARBA" id="ARBA00017099"/>
    </source>
</evidence>
<dbReference type="InterPro" id="IPR029903">
    <property type="entry name" value="RmlD-like-bd"/>
</dbReference>
<sequence>MAGRVEAVARLLILGLTGQLATELIAQAPAEGWEVTALGRDVADFADPLACAAALGELLPADAVINAAAYTAVDRAESEEALAHTINAETPGRLAALCAGRGVPFIHVSTDYVFDGRKSGPYVETDLAAPQTAYGRSKLAGEHAVLDGGGRSLIARTAWVYSAHGHNFLKTMLRLGAERDELRVVDDQHGCPTAAPELARCLLVAARAMAERRSDGGVYHLAGDGQTSWAGFADAIFDHAAPHWKRRPAVIPITTAEYPTPAPRPANSRLDSSRFETGFGTRPFGWEACLGEIVKKILTSEK</sequence>
<evidence type="ECO:0000259" key="7">
    <source>
        <dbReference type="Pfam" id="PF04321"/>
    </source>
</evidence>
<evidence type="ECO:0000313" key="9">
    <source>
        <dbReference type="Proteomes" id="UP000286954"/>
    </source>
</evidence>
<dbReference type="PANTHER" id="PTHR10491:SF4">
    <property type="entry name" value="METHIONINE ADENOSYLTRANSFERASE 2 SUBUNIT BETA"/>
    <property type="match status" value="1"/>
</dbReference>
<dbReference type="PANTHER" id="PTHR10491">
    <property type="entry name" value="DTDP-4-DEHYDRORHAMNOSE REDUCTASE"/>
    <property type="match status" value="1"/>
</dbReference>
<evidence type="ECO:0000256" key="3">
    <source>
        <dbReference type="ARBA" id="ARBA00012929"/>
    </source>
</evidence>
<dbReference type="InterPro" id="IPR005913">
    <property type="entry name" value="dTDP_dehydrorham_reduct"/>
</dbReference>
<name>A0A3T0E898_9PROT</name>
<gene>
    <name evidence="8" type="ORF">X907_0930</name>
</gene>
<dbReference type="EMBL" id="CP018911">
    <property type="protein sequence ID" value="AZU03470.1"/>
    <property type="molecule type" value="Genomic_DNA"/>
</dbReference>
<dbReference type="Gene3D" id="3.90.25.10">
    <property type="entry name" value="UDP-galactose 4-epimerase, domain 1"/>
    <property type="match status" value="1"/>
</dbReference>
<evidence type="ECO:0000313" key="8">
    <source>
        <dbReference type="EMBL" id="AZU03470.1"/>
    </source>
</evidence>
<keyword evidence="6" id="KW-0560">Oxidoreductase</keyword>
<comment type="function">
    <text evidence="6">Catalyzes the reduction of dTDP-6-deoxy-L-lyxo-4-hexulose to yield dTDP-L-rhamnose.</text>
</comment>
<dbReference type="CDD" id="cd05254">
    <property type="entry name" value="dTDP_HR_like_SDR_e"/>
    <property type="match status" value="1"/>
</dbReference>
<keyword evidence="9" id="KW-1185">Reference proteome</keyword>
<protein>
    <recommendedName>
        <fullName evidence="4 6">dTDP-4-dehydrorhamnose reductase</fullName>
        <ecNumber evidence="3 6">1.1.1.133</ecNumber>
    </recommendedName>
</protein>